<organism evidence="1 2">
    <name type="scientific">Linnemannia hyalina</name>
    <dbReference type="NCBI Taxonomy" id="64524"/>
    <lineage>
        <taxon>Eukaryota</taxon>
        <taxon>Fungi</taxon>
        <taxon>Fungi incertae sedis</taxon>
        <taxon>Mucoromycota</taxon>
        <taxon>Mortierellomycotina</taxon>
        <taxon>Mortierellomycetes</taxon>
        <taxon>Mortierellales</taxon>
        <taxon>Mortierellaceae</taxon>
        <taxon>Linnemannia</taxon>
    </lineage>
</organism>
<evidence type="ECO:0000313" key="2">
    <source>
        <dbReference type="Proteomes" id="UP000707451"/>
    </source>
</evidence>
<name>A0A9P8BME8_9FUNG</name>
<sequence length="72" mass="7514">MAQFKFNKTTQSPSTICLLPSTTISTSQKPAPVILIGPPVGQTGGKLIQKEAVIRVLLRTGGDGIPLPSTVI</sequence>
<comment type="caution">
    <text evidence="1">The sequence shown here is derived from an EMBL/GenBank/DDBJ whole genome shotgun (WGS) entry which is preliminary data.</text>
</comment>
<dbReference type="AlphaFoldDB" id="A0A9P8BME8"/>
<gene>
    <name evidence="1" type="ORF">KI688_007194</name>
</gene>
<keyword evidence="2" id="KW-1185">Reference proteome</keyword>
<dbReference type="OrthoDB" id="10398322at2759"/>
<evidence type="ECO:0000313" key="1">
    <source>
        <dbReference type="EMBL" id="KAG9061614.1"/>
    </source>
</evidence>
<dbReference type="Proteomes" id="UP000707451">
    <property type="component" value="Unassembled WGS sequence"/>
</dbReference>
<accession>A0A9P8BME8</accession>
<proteinExistence type="predicted"/>
<dbReference type="EMBL" id="JAHRHY010000023">
    <property type="protein sequence ID" value="KAG9061614.1"/>
    <property type="molecule type" value="Genomic_DNA"/>
</dbReference>
<protein>
    <submittedName>
        <fullName evidence="1">Uncharacterized protein</fullName>
    </submittedName>
</protein>
<reference evidence="1" key="1">
    <citation type="submission" date="2021-06" db="EMBL/GenBank/DDBJ databases">
        <title>Genome Sequence of Mortierella hyaline Strain SCG-10, a Cold-Adapted, Nitrate-Reducing Fungus Isolated from Soil in Minnesota, USA.</title>
        <authorList>
            <person name="Aldossari N."/>
        </authorList>
    </citation>
    <scope>NUCLEOTIDE SEQUENCE</scope>
    <source>
        <strain evidence="1">SCG-10</strain>
    </source>
</reference>